<protein>
    <submittedName>
        <fullName evidence="2">Beta-lactamase family protein</fullName>
    </submittedName>
</protein>
<keyword evidence="3" id="KW-1185">Reference proteome</keyword>
<organism evidence="2 3">
    <name type="scientific">SAR92 clade bacterium H455</name>
    <dbReference type="NCBI Taxonomy" id="2974818"/>
    <lineage>
        <taxon>Bacteria</taxon>
        <taxon>Pseudomonadati</taxon>
        <taxon>Pseudomonadota</taxon>
        <taxon>Gammaproteobacteria</taxon>
        <taxon>Cellvibrionales</taxon>
        <taxon>Porticoccaceae</taxon>
        <taxon>SAR92 clade</taxon>
    </lineage>
</organism>
<dbReference type="Gene3D" id="3.40.710.10">
    <property type="entry name" value="DD-peptidase/beta-lactamase superfamily"/>
    <property type="match status" value="1"/>
</dbReference>
<dbReference type="EMBL" id="CP103416">
    <property type="protein sequence ID" value="UVW35529.1"/>
    <property type="molecule type" value="Genomic_DNA"/>
</dbReference>
<gene>
    <name evidence="2" type="ORF">NYF23_02695</name>
</gene>
<evidence type="ECO:0000313" key="2">
    <source>
        <dbReference type="EMBL" id="UVW35529.1"/>
    </source>
</evidence>
<accession>A0ABY5TNW8</accession>
<dbReference type="PANTHER" id="PTHR43283:SF7">
    <property type="entry name" value="BETA-LACTAMASE-RELATED DOMAIN-CONTAINING PROTEIN"/>
    <property type="match status" value="1"/>
</dbReference>
<evidence type="ECO:0000313" key="3">
    <source>
        <dbReference type="Proteomes" id="UP001059934"/>
    </source>
</evidence>
<dbReference type="PANTHER" id="PTHR43283">
    <property type="entry name" value="BETA-LACTAMASE-RELATED"/>
    <property type="match status" value="1"/>
</dbReference>
<dbReference type="InterPro" id="IPR012338">
    <property type="entry name" value="Beta-lactam/transpept-like"/>
</dbReference>
<dbReference type="Proteomes" id="UP001059934">
    <property type="component" value="Chromosome"/>
</dbReference>
<reference evidence="2" key="1">
    <citation type="submission" date="2022-08" db="EMBL/GenBank/DDBJ databases">
        <title>Catabolic pathway analysis in culturable SAR92 clade bacteria reveals their overlooked roles in DMSP degradation in coastal seas.</title>
        <authorList>
            <person name="He X."/>
            <person name="Zhang X."/>
            <person name="Zhang Y."/>
        </authorList>
    </citation>
    <scope>NUCLEOTIDE SEQUENCE</scope>
    <source>
        <strain evidence="2">H455</strain>
    </source>
</reference>
<feature type="domain" description="Beta-lactamase-related" evidence="1">
    <location>
        <begin position="76"/>
        <end position="344"/>
    </location>
</feature>
<dbReference type="InterPro" id="IPR050789">
    <property type="entry name" value="Diverse_Enzym_Activities"/>
</dbReference>
<proteinExistence type="predicted"/>
<name>A0ABY5TNW8_9GAMM</name>
<evidence type="ECO:0000259" key="1">
    <source>
        <dbReference type="Pfam" id="PF00144"/>
    </source>
</evidence>
<dbReference type="Pfam" id="PF00144">
    <property type="entry name" value="Beta-lactamase"/>
    <property type="match status" value="1"/>
</dbReference>
<dbReference type="SUPFAM" id="SSF56601">
    <property type="entry name" value="beta-lactamase/transpeptidase-like"/>
    <property type="match status" value="1"/>
</dbReference>
<sequence length="413" mass="46624">MLRLTLLIYSFCTVLLFPITGVSEDHAALGSIVPTNSAPEYPQQQWQMKSPKDLGIKGEKINQLFDLSFADSATQAVVLIKDGFLVGERYAEGFDERSYGTSWSMAKSFYASLIGISIDRGEIASLDDKVALYLDYFNDQRAEISIRDLLNMTSGLEMPDHEHEKMFFSSDHLAYARAVGFERPAQEKFEYNNVNSMLLAEILQSATGQKADVLLKERVFDKIGLTDATLWRDSAGNPLTYCCVDTTARQYARFGLLFARSGNWNGEQIISAEYVDDTFSEVWTGLESATIQQDRGYSLHWWISRHDEEAVIFNASGKFGQYIFVDRENDIVFTRITKYHPTGGSVQDWGPLNYINWLGSVEFRRKAAVALDYLGIIELNSVIKTPVTYDDGTSKEFFEHYSAIVDALVDVSK</sequence>
<dbReference type="InterPro" id="IPR001466">
    <property type="entry name" value="Beta-lactam-related"/>
</dbReference>